<feature type="compositionally biased region" description="Polar residues" evidence="1">
    <location>
        <begin position="190"/>
        <end position="201"/>
    </location>
</feature>
<gene>
    <name evidence="2" type="ORF">J437_LFUL011236</name>
</gene>
<feature type="compositionally biased region" description="Low complexity" evidence="1">
    <location>
        <begin position="380"/>
        <end position="395"/>
    </location>
</feature>
<evidence type="ECO:0000313" key="2">
    <source>
        <dbReference type="EMBL" id="KAG8232295.1"/>
    </source>
</evidence>
<proteinExistence type="predicted"/>
<dbReference type="AlphaFoldDB" id="A0A8K0P1I0"/>
<accession>A0A8K0P1I0</accession>
<protein>
    <submittedName>
        <fullName evidence="2">Uncharacterized protein</fullName>
    </submittedName>
</protein>
<dbReference type="EMBL" id="KZ308609">
    <property type="protein sequence ID" value="KAG8232295.1"/>
    <property type="molecule type" value="Genomic_DNA"/>
</dbReference>
<organism evidence="2 3">
    <name type="scientific">Ladona fulva</name>
    <name type="common">Scarce chaser dragonfly</name>
    <name type="synonym">Libellula fulva</name>
    <dbReference type="NCBI Taxonomy" id="123851"/>
    <lineage>
        <taxon>Eukaryota</taxon>
        <taxon>Metazoa</taxon>
        <taxon>Ecdysozoa</taxon>
        <taxon>Arthropoda</taxon>
        <taxon>Hexapoda</taxon>
        <taxon>Insecta</taxon>
        <taxon>Pterygota</taxon>
        <taxon>Palaeoptera</taxon>
        <taxon>Odonata</taxon>
        <taxon>Epiprocta</taxon>
        <taxon>Anisoptera</taxon>
        <taxon>Libelluloidea</taxon>
        <taxon>Libellulidae</taxon>
        <taxon>Ladona</taxon>
    </lineage>
</organism>
<feature type="compositionally biased region" description="Polar residues" evidence="1">
    <location>
        <begin position="347"/>
        <end position="366"/>
    </location>
</feature>
<feature type="region of interest" description="Disordered" evidence="1">
    <location>
        <begin position="129"/>
        <end position="154"/>
    </location>
</feature>
<comment type="caution">
    <text evidence="2">The sequence shown here is derived from an EMBL/GenBank/DDBJ whole genome shotgun (WGS) entry which is preliminary data.</text>
</comment>
<dbReference type="Proteomes" id="UP000792457">
    <property type="component" value="Unassembled WGS sequence"/>
</dbReference>
<name>A0A8K0P1I0_LADFU</name>
<feature type="region of interest" description="Disordered" evidence="1">
    <location>
        <begin position="325"/>
        <end position="447"/>
    </location>
</feature>
<feature type="non-terminal residue" evidence="2">
    <location>
        <position position="1"/>
    </location>
</feature>
<evidence type="ECO:0000313" key="3">
    <source>
        <dbReference type="Proteomes" id="UP000792457"/>
    </source>
</evidence>
<feature type="compositionally biased region" description="Polar residues" evidence="1">
    <location>
        <begin position="436"/>
        <end position="447"/>
    </location>
</feature>
<reference evidence="2" key="1">
    <citation type="submission" date="2013-04" db="EMBL/GenBank/DDBJ databases">
        <authorList>
            <person name="Qu J."/>
            <person name="Murali S.C."/>
            <person name="Bandaranaike D."/>
            <person name="Bellair M."/>
            <person name="Blankenburg K."/>
            <person name="Chao H."/>
            <person name="Dinh H."/>
            <person name="Doddapaneni H."/>
            <person name="Downs B."/>
            <person name="Dugan-Rocha S."/>
            <person name="Elkadiri S."/>
            <person name="Gnanaolivu R.D."/>
            <person name="Hernandez B."/>
            <person name="Javaid M."/>
            <person name="Jayaseelan J.C."/>
            <person name="Lee S."/>
            <person name="Li M."/>
            <person name="Ming W."/>
            <person name="Munidasa M."/>
            <person name="Muniz J."/>
            <person name="Nguyen L."/>
            <person name="Ongeri F."/>
            <person name="Osuji N."/>
            <person name="Pu L.-L."/>
            <person name="Puazo M."/>
            <person name="Qu C."/>
            <person name="Quiroz J."/>
            <person name="Raj R."/>
            <person name="Weissenberger G."/>
            <person name="Xin Y."/>
            <person name="Zou X."/>
            <person name="Han Y."/>
            <person name="Richards S."/>
            <person name="Worley K."/>
            <person name="Muzny D."/>
            <person name="Gibbs R."/>
        </authorList>
    </citation>
    <scope>NUCLEOTIDE SEQUENCE</scope>
    <source>
        <strain evidence="2">Sampled in the wild</strain>
    </source>
</reference>
<sequence length="447" mass="47082">MIHFSNSTKCDQDGRSLLEAVSSTSGGERDDMPGSCGSVVRNSMGQQQHQWSYQDMIGKAAYAEFCQGICNGESREGRNGAGDEGIGGLGEFGELGRDSFNLNSSSDLGGGSSLLIHDLVTKILEEDSSSRPFFSSPNSQSQNEQMLSPSLGLPSLGGDQMDLLSLCGNGWPPSESSSSFSRRDCLTHNSVETSRSGSQGYPNDVDRQQMTNGAGVTFSQDETNSDMTGMGSNGLASLLCGENNNGAADLTSGLQRDRRRMMGRVSAPDRLDEEAVATANLIGLSQLDGMGIGFPLHGDTFPDHLQATLPIMPSAQLHPLLQQQQDQLPSNVLSSPTSSSLYPISSQYPNSQSSQRLSTTMSAPSFSQPPPSYASHSRHASSSGGNPSSPPTSNGHLGDLSPSSDSGFPSPLSLYSPSSCDSTPPTRGMNGILGMDQTSGMSTMDYN</sequence>
<feature type="compositionally biased region" description="Low complexity" evidence="1">
    <location>
        <begin position="130"/>
        <end position="154"/>
    </location>
</feature>
<keyword evidence="3" id="KW-1185">Reference proteome</keyword>
<feature type="compositionally biased region" description="Low complexity" evidence="1">
    <location>
        <begin position="325"/>
        <end position="346"/>
    </location>
</feature>
<feature type="compositionally biased region" description="Low complexity" evidence="1">
    <location>
        <begin position="406"/>
        <end position="424"/>
    </location>
</feature>
<evidence type="ECO:0000256" key="1">
    <source>
        <dbReference type="SAM" id="MobiDB-lite"/>
    </source>
</evidence>
<reference evidence="2" key="2">
    <citation type="submission" date="2017-10" db="EMBL/GenBank/DDBJ databases">
        <title>Ladona fulva Genome sequencing and assembly.</title>
        <authorList>
            <person name="Murali S."/>
            <person name="Richards S."/>
            <person name="Bandaranaike D."/>
            <person name="Bellair M."/>
            <person name="Blankenburg K."/>
            <person name="Chao H."/>
            <person name="Dinh H."/>
            <person name="Doddapaneni H."/>
            <person name="Dugan-Rocha S."/>
            <person name="Elkadiri S."/>
            <person name="Gnanaolivu R."/>
            <person name="Hernandez B."/>
            <person name="Skinner E."/>
            <person name="Javaid M."/>
            <person name="Lee S."/>
            <person name="Li M."/>
            <person name="Ming W."/>
            <person name="Munidasa M."/>
            <person name="Muniz J."/>
            <person name="Nguyen L."/>
            <person name="Hughes D."/>
            <person name="Osuji N."/>
            <person name="Pu L.-L."/>
            <person name="Puazo M."/>
            <person name="Qu C."/>
            <person name="Quiroz J."/>
            <person name="Raj R."/>
            <person name="Weissenberger G."/>
            <person name="Xin Y."/>
            <person name="Zou X."/>
            <person name="Han Y."/>
            <person name="Worley K."/>
            <person name="Muzny D."/>
            <person name="Gibbs R."/>
        </authorList>
    </citation>
    <scope>NUCLEOTIDE SEQUENCE</scope>
    <source>
        <strain evidence="2">Sampled in the wild</strain>
    </source>
</reference>
<feature type="region of interest" description="Disordered" evidence="1">
    <location>
        <begin position="190"/>
        <end position="209"/>
    </location>
</feature>